<organism evidence="2 3">
    <name type="scientific">Nitrincola tibetensis</name>
    <dbReference type="NCBI Taxonomy" id="2219697"/>
    <lineage>
        <taxon>Bacteria</taxon>
        <taxon>Pseudomonadati</taxon>
        <taxon>Pseudomonadota</taxon>
        <taxon>Gammaproteobacteria</taxon>
        <taxon>Oceanospirillales</taxon>
        <taxon>Oceanospirillaceae</taxon>
        <taxon>Nitrincola</taxon>
    </lineage>
</organism>
<proteinExistence type="predicted"/>
<keyword evidence="3" id="KW-1185">Reference proteome</keyword>
<dbReference type="Pfam" id="PF14319">
    <property type="entry name" value="Zn_Tnp_IS91"/>
    <property type="match status" value="1"/>
</dbReference>
<evidence type="ECO:0000259" key="1">
    <source>
        <dbReference type="Pfam" id="PF14319"/>
    </source>
</evidence>
<name>A0A364NPV4_9GAMM</name>
<gene>
    <name evidence="2" type="ORF">DN062_05250</name>
</gene>
<dbReference type="EMBL" id="QKRX01000003">
    <property type="protein sequence ID" value="RAU19116.1"/>
    <property type="molecule type" value="Genomic_DNA"/>
</dbReference>
<dbReference type="AlphaFoldDB" id="A0A364NPV4"/>
<dbReference type="Proteomes" id="UP000250744">
    <property type="component" value="Unassembled WGS sequence"/>
</dbReference>
<comment type="caution">
    <text evidence="2">The sequence shown here is derived from an EMBL/GenBank/DDBJ whole genome shotgun (WGS) entry which is preliminary data.</text>
</comment>
<accession>A0A364NPV4</accession>
<evidence type="ECO:0000313" key="2">
    <source>
        <dbReference type="EMBL" id="RAU19116.1"/>
    </source>
</evidence>
<reference evidence="2 3" key="1">
    <citation type="submission" date="2018-06" db="EMBL/GenBank/DDBJ databases">
        <title>Nitrincola tibetense sp. nov., isolated from Lake XuguoCo on Tibetan Plateau.</title>
        <authorList>
            <person name="Xing P."/>
        </authorList>
    </citation>
    <scope>NUCLEOTIDE SEQUENCE [LARGE SCALE GENOMIC DNA]</scope>
    <source>
        <strain evidence="3">xg18</strain>
    </source>
</reference>
<protein>
    <recommendedName>
        <fullName evidence="1">Transposase zinc-binding domain-containing protein</fullName>
    </recommendedName>
</protein>
<feature type="domain" description="Transposase zinc-binding" evidence="1">
    <location>
        <begin position="2"/>
        <end position="42"/>
    </location>
</feature>
<sequence>MWYHSCWDRHCPQCQTNASRAWCEKQKEQLLPVPYFHLVFTLPHELNDWVNDHADVIYRLLFQSCWKTLHVMGQRKLHGQLGMTAVLHTWGQKLTRHVL</sequence>
<evidence type="ECO:0000313" key="3">
    <source>
        <dbReference type="Proteomes" id="UP000250744"/>
    </source>
</evidence>
<dbReference type="InterPro" id="IPR026889">
    <property type="entry name" value="Zn_Tnp"/>
</dbReference>
<dbReference type="OrthoDB" id="6979325at2"/>
<dbReference type="PANTHER" id="PTHR37023">
    <property type="entry name" value="TRANSPOSASE"/>
    <property type="match status" value="1"/>
</dbReference>
<dbReference type="PANTHER" id="PTHR37023:SF1">
    <property type="entry name" value="ISSOD25 TRANSPOSASE TNPA_ISSOD25"/>
    <property type="match status" value="1"/>
</dbReference>